<accession>A0A5M6CW21</accession>
<keyword evidence="2" id="KW-1185">Reference proteome</keyword>
<dbReference type="PANTHER" id="PTHR41291">
    <property type="entry name" value="DNA ALKYLATION REPAIR PROTEIN"/>
    <property type="match status" value="1"/>
</dbReference>
<dbReference type="InterPro" id="IPR014825">
    <property type="entry name" value="DNA_alkylation"/>
</dbReference>
<dbReference type="Pfam" id="PF08713">
    <property type="entry name" value="DNA_alkylation"/>
    <property type="match status" value="1"/>
</dbReference>
<dbReference type="PANTHER" id="PTHR41291:SF1">
    <property type="entry name" value="DNA ALKYLATION REPAIR PROTEIN"/>
    <property type="match status" value="1"/>
</dbReference>
<sequence>MSWSKSQVISLLRENQDERGVTHWQKRAKQATGLSSFGIGLTKLRKLAKQIGREPKLAAQLWKSDIYDAKVIAILIDDPKAISKEQAERQVEQINAGMLSHVFASCDAPLAKSPIAFELAEEWMNSQDEVRRRCGYSLLYELSKRKVKAMDDDYCLQRIADIREHIHDEPMWVREAMNTALMGLGKRNKTLNQAAIKAAKAIGPVQIDYGDDNQCQPLDVLKHLTSDYVKNKFAK</sequence>
<reference evidence="1 2" key="1">
    <citation type="submission" date="2019-08" db="EMBL/GenBank/DDBJ databases">
        <authorList>
            <person name="Dhanesh K."/>
            <person name="Kumar G."/>
            <person name="Sasikala C."/>
            <person name="Venkata Ramana C."/>
        </authorList>
    </citation>
    <scope>NUCLEOTIDE SEQUENCE [LARGE SCALE GENOMIC DNA]</scope>
    <source>
        <strain evidence="1 2">JC645</strain>
    </source>
</reference>
<comment type="caution">
    <text evidence="1">The sequence shown here is derived from an EMBL/GenBank/DDBJ whole genome shotgun (WGS) entry which is preliminary data.</text>
</comment>
<name>A0A5M6CW21_9BACT</name>
<evidence type="ECO:0000313" key="1">
    <source>
        <dbReference type="EMBL" id="KAA5539424.1"/>
    </source>
</evidence>
<gene>
    <name evidence="1" type="ORF">FYK55_24115</name>
</gene>
<dbReference type="Proteomes" id="UP000324479">
    <property type="component" value="Unassembled WGS sequence"/>
</dbReference>
<dbReference type="AlphaFoldDB" id="A0A5M6CW21"/>
<dbReference type="SUPFAM" id="SSF48371">
    <property type="entry name" value="ARM repeat"/>
    <property type="match status" value="1"/>
</dbReference>
<protein>
    <submittedName>
        <fullName evidence="1">DNA alkylation repair protein</fullName>
    </submittedName>
</protein>
<dbReference type="CDD" id="cd06561">
    <property type="entry name" value="AlkD_like"/>
    <property type="match status" value="1"/>
</dbReference>
<proteinExistence type="predicted"/>
<evidence type="ECO:0000313" key="2">
    <source>
        <dbReference type="Proteomes" id="UP000324479"/>
    </source>
</evidence>
<organism evidence="1 2">
    <name type="scientific">Roseiconus nitratireducens</name>
    <dbReference type="NCBI Taxonomy" id="2605748"/>
    <lineage>
        <taxon>Bacteria</taxon>
        <taxon>Pseudomonadati</taxon>
        <taxon>Planctomycetota</taxon>
        <taxon>Planctomycetia</taxon>
        <taxon>Pirellulales</taxon>
        <taxon>Pirellulaceae</taxon>
        <taxon>Roseiconus</taxon>
    </lineage>
</organism>
<dbReference type="InterPro" id="IPR016024">
    <property type="entry name" value="ARM-type_fold"/>
</dbReference>
<dbReference type="EMBL" id="VWOX01000019">
    <property type="protein sequence ID" value="KAA5539424.1"/>
    <property type="molecule type" value="Genomic_DNA"/>
</dbReference>
<dbReference type="Gene3D" id="1.25.10.90">
    <property type="match status" value="1"/>
</dbReference>